<sequence length="1174" mass="125155">MRKSNRFKFLRILAVVISFLMISQPVFASTTGNQNYKYMEDSNILPVLSSSGVTKLGDVEANKQLSITIGLKFRNKDQLQHKIKAAHDAGKAGRVVSAQDMNNNFLPSKSANNTVIEFLKNSGLKITKTYNSHMTIKATGSVQDIEKAFKVKLNYYSKDGVEFLANSTQPQLPDDIVGLVQNISGLNNFKLKPSSSYNKQIKSQSLSTSSFTPQQLQKAYDFTSAYANNVNGKGIKLAIASYNSFNKSDIDNFLNTFDIKGTNAITTINVGGVPQYDEIGSEETTMDIECALSSAPGAQLLVYDGVNADTATETDLFTQIVDDGQANVVSYSWGSEEQYFSPSELAEMNNLFMAGAAKGITFVVASGDYGSNVINYPASDPYVTAVGGTTLKINNSSGEISSETGWGVDGYGYGSGGGSSSFFSTPSWQQGITPLNNGHRMIPDVSLDADPNTGYTIYSNGNWYQYGGTSAAAPEWAAIFALVNQSRESKGLGTIGLANSRLYSLANQSVFHDIVSGSNGEYSSSLGYDMVTGLGSVDVWKLVSALSDVNTENYTVTYNGSGGNGGSVPVDSKAYASGETAIVSGNVGNLVKTGYRFAGWNTAPDGSGIDYSPNSIFTMGNSSVTLYAKWNSIYPVAGCIDTPSEGQTISGINMINGWFLDGNGVKKVEVLVDGTVVGTASYGDGRLDVARVYPTYNNGNSGYHYSLDTTKLTNGRYTIVIRETGNNNLQTNLSGRNITVANPVIGCIDTPSEGQAISGSSMINGWFLDSTGVNKIEVIVDGNVAGTASYGDGRLDVSKVYPSYNNGNSGYHYNLDTTKLKDGKHTIVIRETGNNNSQTSLGGRNITVSNNPVGCIDTPSEGQTISGSNMINGWFLDGNGVKKVEVLVDGTLVGTASYGDGRLDVSKVYPSYNNGNSGYHYSLDTTKLTNGRHTIVIRETGNNNSQTNLSGRNITVANPVIGCIDTPSEGQAISGSSMINGWFLDSTGVNKIEVLVDGTVVGTASYGDGRLDVSKVYPSYNNVNSGYHYNLDTTKLKDGRHTIVIRETGNNNSQTNLGGRNITVSNNPVGCIDTPSEGQTISGSNMINGWFLDGNGVKKVEVLVDGTVVGTASYGDGRLDVSKVYPSYNNVNSGYHYSLDTTKLTNGRHTIVIRETGNNNSQTSLSGRNITVSN</sequence>
<keyword evidence="3" id="KW-0645">Protease</keyword>
<keyword evidence="9" id="KW-0732">Signal</keyword>
<dbReference type="InterPro" id="IPR013783">
    <property type="entry name" value="Ig-like_fold"/>
</dbReference>
<dbReference type="SMART" id="SM00944">
    <property type="entry name" value="Pro-kuma_activ"/>
    <property type="match status" value="1"/>
</dbReference>
<dbReference type="GO" id="GO:0030313">
    <property type="term" value="C:cell envelope"/>
    <property type="evidence" value="ECO:0007669"/>
    <property type="project" value="UniProtKB-SubCell"/>
</dbReference>
<evidence type="ECO:0000256" key="1">
    <source>
        <dbReference type="ARBA" id="ARBA00001913"/>
    </source>
</evidence>
<keyword evidence="8" id="KW-0865">Zymogen</keyword>
<dbReference type="InterPro" id="IPR050819">
    <property type="entry name" value="Tripeptidyl-peptidase_I"/>
</dbReference>
<dbReference type="SUPFAM" id="SSF52743">
    <property type="entry name" value="Subtilisin-like"/>
    <property type="match status" value="1"/>
</dbReference>
<evidence type="ECO:0000256" key="8">
    <source>
        <dbReference type="ARBA" id="ARBA00023145"/>
    </source>
</evidence>
<evidence type="ECO:0000259" key="10">
    <source>
        <dbReference type="PROSITE" id="PS51695"/>
    </source>
</evidence>
<accession>R4K027</accession>
<dbReference type="InterPro" id="IPR000209">
    <property type="entry name" value="Peptidase_S8/S53_dom"/>
</dbReference>
<dbReference type="AlphaFoldDB" id="R4K027"/>
<dbReference type="STRING" id="86416.Clopa_0906"/>
<dbReference type="eggNOG" id="COG1705">
    <property type="taxonomic scope" value="Bacteria"/>
</dbReference>
<dbReference type="EMBL" id="CP003261">
    <property type="protein sequence ID" value="AGK95923.1"/>
    <property type="molecule type" value="Genomic_DNA"/>
</dbReference>
<dbReference type="PATRIC" id="fig|86416.3.peg.895"/>
<evidence type="ECO:0000313" key="11">
    <source>
        <dbReference type="EMBL" id="AGK95923.1"/>
    </source>
</evidence>
<evidence type="ECO:0000256" key="2">
    <source>
        <dbReference type="ARBA" id="ARBA00004196"/>
    </source>
</evidence>
<dbReference type="eggNOG" id="COG4934">
    <property type="taxonomic scope" value="Bacteria"/>
</dbReference>
<dbReference type="CDD" id="cd11377">
    <property type="entry name" value="Pro-peptidase_S53"/>
    <property type="match status" value="1"/>
</dbReference>
<dbReference type="eggNOG" id="COG3386">
    <property type="taxonomic scope" value="Bacteria"/>
</dbReference>
<evidence type="ECO:0000256" key="7">
    <source>
        <dbReference type="ARBA" id="ARBA00022837"/>
    </source>
</evidence>
<dbReference type="Gene3D" id="2.60.40.4270">
    <property type="entry name" value="Listeria-Bacteroides repeat domain"/>
    <property type="match status" value="1"/>
</dbReference>
<evidence type="ECO:0000313" key="12">
    <source>
        <dbReference type="Proteomes" id="UP000013523"/>
    </source>
</evidence>
<feature type="domain" description="Peptidase S53" evidence="10">
    <location>
        <begin position="210"/>
        <end position="549"/>
    </location>
</feature>
<dbReference type="NCBIfam" id="TIGR02543">
    <property type="entry name" value="List_Bact_rpt"/>
    <property type="match status" value="1"/>
</dbReference>
<evidence type="ECO:0000256" key="6">
    <source>
        <dbReference type="ARBA" id="ARBA00022825"/>
    </source>
</evidence>
<dbReference type="GO" id="GO:0004252">
    <property type="term" value="F:serine-type endopeptidase activity"/>
    <property type="evidence" value="ECO:0007669"/>
    <property type="project" value="InterPro"/>
</dbReference>
<comment type="subcellular location">
    <subcellularLocation>
        <location evidence="2">Cell envelope</location>
    </subcellularLocation>
</comment>
<dbReference type="Gene3D" id="2.60.40.10">
    <property type="entry name" value="Immunoglobulins"/>
    <property type="match status" value="3"/>
</dbReference>
<keyword evidence="7" id="KW-0106">Calcium</keyword>
<dbReference type="InterPro" id="IPR042229">
    <property type="entry name" value="Listeria/Bacterioides_rpt_sf"/>
</dbReference>
<dbReference type="InterPro" id="IPR030400">
    <property type="entry name" value="Sedolisin_dom"/>
</dbReference>
<dbReference type="PANTHER" id="PTHR14218:SF15">
    <property type="entry name" value="TRIPEPTIDYL-PEPTIDASE 1"/>
    <property type="match status" value="1"/>
</dbReference>
<dbReference type="Pfam" id="PF09479">
    <property type="entry name" value="Flg_new"/>
    <property type="match status" value="1"/>
</dbReference>
<dbReference type="SUPFAM" id="SSF54897">
    <property type="entry name" value="Protease propeptides/inhibitors"/>
    <property type="match status" value="1"/>
</dbReference>
<dbReference type="InterPro" id="IPR013378">
    <property type="entry name" value="InlB-like_B-rpt"/>
</dbReference>
<dbReference type="RefSeq" id="WP_015614247.1">
    <property type="nucleotide sequence ID" value="NC_021182.1"/>
</dbReference>
<reference evidence="11 12" key="1">
    <citation type="submission" date="2012-01" db="EMBL/GenBank/DDBJ databases">
        <title>Complete sequence of chromosome of Clostridium pasteurianum BC1.</title>
        <authorList>
            <consortium name="US DOE Joint Genome Institute"/>
            <person name="Lucas S."/>
            <person name="Han J."/>
            <person name="Lapidus A."/>
            <person name="Cheng J.-F."/>
            <person name="Goodwin L."/>
            <person name="Pitluck S."/>
            <person name="Peters L."/>
            <person name="Mikhailova N."/>
            <person name="Teshima H."/>
            <person name="Detter J.C."/>
            <person name="Han C."/>
            <person name="Tapia R."/>
            <person name="Land M."/>
            <person name="Hauser L."/>
            <person name="Kyrpides N."/>
            <person name="Ivanova N."/>
            <person name="Pagani I."/>
            <person name="Dunn J."/>
            <person name="Taghavi S."/>
            <person name="Francis A."/>
            <person name="van der Lelie D."/>
            <person name="Woyke T."/>
        </authorList>
    </citation>
    <scope>NUCLEOTIDE SEQUENCE [LARGE SCALE GENOMIC DNA]</scope>
    <source>
        <strain evidence="11 12">BC1</strain>
    </source>
</reference>
<proteinExistence type="predicted"/>
<keyword evidence="4" id="KW-0479">Metal-binding</keyword>
<dbReference type="Pfam" id="PF09286">
    <property type="entry name" value="Pro-kuma_activ"/>
    <property type="match status" value="1"/>
</dbReference>
<comment type="cofactor">
    <cofactor evidence="1">
        <name>Ca(2+)</name>
        <dbReference type="ChEBI" id="CHEBI:29108"/>
    </cofactor>
</comment>
<dbReference type="PANTHER" id="PTHR14218">
    <property type="entry name" value="PROTEASE S8 TRIPEPTIDYL PEPTIDASE I CLN2"/>
    <property type="match status" value="1"/>
</dbReference>
<dbReference type="InterPro" id="IPR015366">
    <property type="entry name" value="S53_propep"/>
</dbReference>
<dbReference type="Pfam" id="PF00082">
    <property type="entry name" value="Peptidase_S8"/>
    <property type="match status" value="1"/>
</dbReference>
<dbReference type="Gene3D" id="3.40.50.200">
    <property type="entry name" value="Peptidase S8/S53 domain"/>
    <property type="match status" value="1"/>
</dbReference>
<dbReference type="PROSITE" id="PS51695">
    <property type="entry name" value="SEDOLISIN"/>
    <property type="match status" value="1"/>
</dbReference>
<dbReference type="InterPro" id="IPR036852">
    <property type="entry name" value="Peptidase_S8/S53_dom_sf"/>
</dbReference>
<dbReference type="GO" id="GO:0008240">
    <property type="term" value="F:tripeptidyl-peptidase activity"/>
    <property type="evidence" value="ECO:0007669"/>
    <property type="project" value="TreeGrafter"/>
</dbReference>
<keyword evidence="12" id="KW-1185">Reference proteome</keyword>
<dbReference type="Pfam" id="PF17957">
    <property type="entry name" value="Big_7"/>
    <property type="match status" value="5"/>
</dbReference>
<name>R4K027_CLOPA</name>
<gene>
    <name evidence="11" type="ORF">Clopa_0906</name>
</gene>
<evidence type="ECO:0000256" key="3">
    <source>
        <dbReference type="ARBA" id="ARBA00022670"/>
    </source>
</evidence>
<keyword evidence="6" id="KW-0720">Serine protease</keyword>
<dbReference type="GO" id="GO:0046872">
    <property type="term" value="F:metal ion binding"/>
    <property type="evidence" value="ECO:0007669"/>
    <property type="project" value="UniProtKB-KW"/>
</dbReference>
<dbReference type="GO" id="GO:0006508">
    <property type="term" value="P:proteolysis"/>
    <property type="evidence" value="ECO:0007669"/>
    <property type="project" value="UniProtKB-KW"/>
</dbReference>
<dbReference type="HOGENOM" id="CLU_273714_0_0_9"/>
<dbReference type="InterPro" id="IPR023828">
    <property type="entry name" value="Peptidase_S8_Ser-AS"/>
</dbReference>
<keyword evidence="5" id="KW-0378">Hydrolase</keyword>
<dbReference type="CDD" id="cd04056">
    <property type="entry name" value="Peptidases_S53"/>
    <property type="match status" value="1"/>
</dbReference>
<evidence type="ECO:0000256" key="4">
    <source>
        <dbReference type="ARBA" id="ARBA00022723"/>
    </source>
</evidence>
<feature type="chain" id="PRO_5004367563" evidence="9">
    <location>
        <begin position="29"/>
        <end position="1174"/>
    </location>
</feature>
<dbReference type="PROSITE" id="PS00138">
    <property type="entry name" value="SUBTILASE_SER"/>
    <property type="match status" value="1"/>
</dbReference>
<dbReference type="KEGG" id="cpas:Clopa_0906"/>
<evidence type="ECO:0000256" key="5">
    <source>
        <dbReference type="ARBA" id="ARBA00022801"/>
    </source>
</evidence>
<evidence type="ECO:0000256" key="9">
    <source>
        <dbReference type="SAM" id="SignalP"/>
    </source>
</evidence>
<protein>
    <submittedName>
        <fullName evidence="11">Conserved repeat protein</fullName>
    </submittedName>
</protein>
<organism evidence="11 12">
    <name type="scientific">Clostridium pasteurianum BC1</name>
    <dbReference type="NCBI Taxonomy" id="86416"/>
    <lineage>
        <taxon>Bacteria</taxon>
        <taxon>Bacillati</taxon>
        <taxon>Bacillota</taxon>
        <taxon>Clostridia</taxon>
        <taxon>Eubacteriales</taxon>
        <taxon>Clostridiaceae</taxon>
        <taxon>Clostridium</taxon>
    </lineage>
</organism>
<feature type="signal peptide" evidence="9">
    <location>
        <begin position="1"/>
        <end position="28"/>
    </location>
</feature>
<dbReference type="OrthoDB" id="9002785at2"/>
<dbReference type="Proteomes" id="UP000013523">
    <property type="component" value="Chromosome"/>
</dbReference>